<dbReference type="Pfam" id="PF08100">
    <property type="entry name" value="Dimerisation"/>
    <property type="match status" value="1"/>
</dbReference>
<protein>
    <submittedName>
        <fullName evidence="6">Methyltransf_2 domain-containing protein/Dimerisation domain-containing protein</fullName>
    </submittedName>
</protein>
<dbReference type="InterPro" id="IPR029063">
    <property type="entry name" value="SAM-dependent_MTases_sf"/>
</dbReference>
<reference evidence="7" key="1">
    <citation type="submission" date="2016-04" db="EMBL/GenBank/DDBJ databases">
        <title>Cephalotus genome sequencing.</title>
        <authorList>
            <person name="Fukushima K."/>
            <person name="Hasebe M."/>
            <person name="Fang X."/>
        </authorList>
    </citation>
    <scope>NUCLEOTIDE SEQUENCE [LARGE SCALE GENOMIC DNA]</scope>
    <source>
        <strain evidence="7">cv. St1</strain>
    </source>
</reference>
<dbReference type="OrthoDB" id="1606438at2759"/>
<organism evidence="6 7">
    <name type="scientific">Cephalotus follicularis</name>
    <name type="common">Albany pitcher plant</name>
    <dbReference type="NCBI Taxonomy" id="3775"/>
    <lineage>
        <taxon>Eukaryota</taxon>
        <taxon>Viridiplantae</taxon>
        <taxon>Streptophyta</taxon>
        <taxon>Embryophyta</taxon>
        <taxon>Tracheophyta</taxon>
        <taxon>Spermatophyta</taxon>
        <taxon>Magnoliopsida</taxon>
        <taxon>eudicotyledons</taxon>
        <taxon>Gunneridae</taxon>
        <taxon>Pentapetalae</taxon>
        <taxon>rosids</taxon>
        <taxon>fabids</taxon>
        <taxon>Oxalidales</taxon>
        <taxon>Cephalotaceae</taxon>
        <taxon>Cephalotus</taxon>
    </lineage>
</organism>
<dbReference type="FunCoup" id="A0A1Q3B4L6">
    <property type="interactions" value="331"/>
</dbReference>
<dbReference type="GO" id="GO:0008171">
    <property type="term" value="F:O-methyltransferase activity"/>
    <property type="evidence" value="ECO:0007669"/>
    <property type="project" value="InterPro"/>
</dbReference>
<dbReference type="GO" id="GO:0032259">
    <property type="term" value="P:methylation"/>
    <property type="evidence" value="ECO:0007669"/>
    <property type="project" value="UniProtKB-KW"/>
</dbReference>
<evidence type="ECO:0000256" key="1">
    <source>
        <dbReference type="ARBA" id="ARBA00022603"/>
    </source>
</evidence>
<evidence type="ECO:0000259" key="5">
    <source>
        <dbReference type="Pfam" id="PF08100"/>
    </source>
</evidence>
<sequence>MENKRCEEESSKSARLAIMELANMISVPMSLNAIVRLNVPDAMWQDGSNTPLSASQILTRVLPSGGGDPENLQRLLRMLTSYHVFEEHLIDGSDSERRYSLTQIGKTLVTDAQGLSYASYVLQHHQEELMRAWEVVQDAVVDPTTEPFVKANGEAAYSYYVRKPEMNGLMLKAMSGVSVPFMKAMLDGYDGFEGVETLVDVGGSAGDCLRMILHKHPAVRQGLNFDLPAVVAKVPTIPGEFIIIFEQFCDFNFRKFFFFLS</sequence>
<dbReference type="InterPro" id="IPR016461">
    <property type="entry name" value="COMT-like"/>
</dbReference>
<proteinExistence type="predicted"/>
<gene>
    <name evidence="6" type="ORF">CFOL_v3_06469</name>
</gene>
<dbReference type="Gene3D" id="3.40.50.150">
    <property type="entry name" value="Vaccinia Virus protein VP39"/>
    <property type="match status" value="1"/>
</dbReference>
<keyword evidence="3" id="KW-0949">S-adenosyl-L-methionine</keyword>
<evidence type="ECO:0000256" key="2">
    <source>
        <dbReference type="ARBA" id="ARBA00022679"/>
    </source>
</evidence>
<evidence type="ECO:0000259" key="4">
    <source>
        <dbReference type="Pfam" id="PF00891"/>
    </source>
</evidence>
<dbReference type="InterPro" id="IPR001077">
    <property type="entry name" value="COMT_C"/>
</dbReference>
<dbReference type="SUPFAM" id="SSF53335">
    <property type="entry name" value="S-adenosyl-L-methionine-dependent methyltransferases"/>
    <property type="match status" value="1"/>
</dbReference>
<dbReference type="GO" id="GO:0046983">
    <property type="term" value="F:protein dimerization activity"/>
    <property type="evidence" value="ECO:0007669"/>
    <property type="project" value="InterPro"/>
</dbReference>
<dbReference type="InterPro" id="IPR036390">
    <property type="entry name" value="WH_DNA-bd_sf"/>
</dbReference>
<evidence type="ECO:0000313" key="7">
    <source>
        <dbReference type="Proteomes" id="UP000187406"/>
    </source>
</evidence>
<keyword evidence="1" id="KW-0489">Methyltransferase</keyword>
<dbReference type="Pfam" id="PF00891">
    <property type="entry name" value="Methyltransf_2"/>
    <property type="match status" value="1"/>
</dbReference>
<dbReference type="AlphaFoldDB" id="A0A1Q3B4L6"/>
<dbReference type="InterPro" id="IPR012967">
    <property type="entry name" value="COMT_dimerisation"/>
</dbReference>
<keyword evidence="2" id="KW-0808">Transferase</keyword>
<dbReference type="EMBL" id="BDDD01000284">
    <property type="protein sequence ID" value="GAV62947.1"/>
    <property type="molecule type" value="Genomic_DNA"/>
</dbReference>
<evidence type="ECO:0000313" key="6">
    <source>
        <dbReference type="EMBL" id="GAV62947.1"/>
    </source>
</evidence>
<feature type="domain" description="O-methyltransferase dimerisation" evidence="5">
    <location>
        <begin position="19"/>
        <end position="111"/>
    </location>
</feature>
<dbReference type="SUPFAM" id="SSF46785">
    <property type="entry name" value="Winged helix' DNA-binding domain"/>
    <property type="match status" value="1"/>
</dbReference>
<dbReference type="PANTHER" id="PTHR11746">
    <property type="entry name" value="O-METHYLTRANSFERASE"/>
    <property type="match status" value="1"/>
</dbReference>
<name>A0A1Q3B4L6_CEPFO</name>
<dbReference type="STRING" id="3775.A0A1Q3B4L6"/>
<dbReference type="InParanoid" id="A0A1Q3B4L6"/>
<dbReference type="PROSITE" id="PS51683">
    <property type="entry name" value="SAM_OMT_II"/>
    <property type="match status" value="1"/>
</dbReference>
<accession>A0A1Q3B4L6</accession>
<dbReference type="Proteomes" id="UP000187406">
    <property type="component" value="Unassembled WGS sequence"/>
</dbReference>
<evidence type="ECO:0000256" key="3">
    <source>
        <dbReference type="ARBA" id="ARBA00022691"/>
    </source>
</evidence>
<dbReference type="InterPro" id="IPR036388">
    <property type="entry name" value="WH-like_DNA-bd_sf"/>
</dbReference>
<comment type="caution">
    <text evidence="6">The sequence shown here is derived from an EMBL/GenBank/DDBJ whole genome shotgun (WGS) entry which is preliminary data.</text>
</comment>
<feature type="domain" description="O-methyltransferase C-terminal" evidence="4">
    <location>
        <begin position="133"/>
        <end position="236"/>
    </location>
</feature>
<keyword evidence="7" id="KW-1185">Reference proteome</keyword>
<dbReference type="Gene3D" id="1.10.10.10">
    <property type="entry name" value="Winged helix-like DNA-binding domain superfamily/Winged helix DNA-binding domain"/>
    <property type="match status" value="1"/>
</dbReference>